<organism evidence="2 3">
    <name type="scientific">Bremerella cremea</name>
    <dbReference type="NCBI Taxonomy" id="1031537"/>
    <lineage>
        <taxon>Bacteria</taxon>
        <taxon>Pseudomonadati</taxon>
        <taxon>Planctomycetota</taxon>
        <taxon>Planctomycetia</taxon>
        <taxon>Pirellulales</taxon>
        <taxon>Pirellulaceae</taxon>
        <taxon>Bremerella</taxon>
    </lineage>
</organism>
<evidence type="ECO:0000313" key="2">
    <source>
        <dbReference type="EMBL" id="RCS49185.1"/>
    </source>
</evidence>
<reference evidence="2 3" key="1">
    <citation type="submission" date="2018-07" db="EMBL/GenBank/DDBJ databases">
        <title>Comparative genomes isolates from brazilian mangrove.</title>
        <authorList>
            <person name="De Araujo J.E."/>
            <person name="Taketani R.G."/>
            <person name="Silva M.C.P."/>
            <person name="Lourenco M.V."/>
            <person name="Oliveira V.M."/>
            <person name="Andreote F.D."/>
        </authorList>
    </citation>
    <scope>NUCLEOTIDE SEQUENCE [LARGE SCALE GENOMIC DNA]</scope>
    <source>
        <strain evidence="2 3">HEX PRIS-MGV</strain>
    </source>
</reference>
<dbReference type="RefSeq" id="WP_114368902.1">
    <property type="nucleotide sequence ID" value="NZ_QPEX01000024.1"/>
</dbReference>
<dbReference type="Proteomes" id="UP000253562">
    <property type="component" value="Unassembled WGS sequence"/>
</dbReference>
<feature type="compositionally biased region" description="Polar residues" evidence="1">
    <location>
        <begin position="233"/>
        <end position="245"/>
    </location>
</feature>
<feature type="region of interest" description="Disordered" evidence="1">
    <location>
        <begin position="225"/>
        <end position="251"/>
    </location>
</feature>
<comment type="caution">
    <text evidence="2">The sequence shown here is derived from an EMBL/GenBank/DDBJ whole genome shotgun (WGS) entry which is preliminary data.</text>
</comment>
<proteinExistence type="predicted"/>
<evidence type="ECO:0000256" key="1">
    <source>
        <dbReference type="SAM" id="MobiDB-lite"/>
    </source>
</evidence>
<accession>A0A368KQM6</accession>
<protein>
    <submittedName>
        <fullName evidence="2">Uncharacterized protein</fullName>
    </submittedName>
</protein>
<dbReference type="EMBL" id="QPEX01000024">
    <property type="protein sequence ID" value="RCS49185.1"/>
    <property type="molecule type" value="Genomic_DNA"/>
</dbReference>
<dbReference type="OrthoDB" id="280784at2"/>
<dbReference type="AlphaFoldDB" id="A0A368KQM6"/>
<name>A0A368KQM6_9BACT</name>
<gene>
    <name evidence="2" type="ORF">DTL42_11635</name>
</gene>
<evidence type="ECO:0000313" key="3">
    <source>
        <dbReference type="Proteomes" id="UP000253562"/>
    </source>
</evidence>
<sequence length="251" mass="26277">MTFDEFEITLQDWLDEGRLAEVEILIPLVRESDREQCQELLDTYRALFVGLAAKASVPGEESPSAAIAARPQPVPVNTAGQSRIAAKGLLALAACLAIVAMMPGLLPFGGGASDPVASPVAQSNPIKATATNGSILAQANSSLVVEESGFSLFTTASLEPLARGMASQTDTAFRSLNQVSRDYNPIDQPIAAYREAAPLIETLTDGFLPGTRSLSSAFSVLKESATDPVPHAANTQQQPADNGTPENAAVI</sequence>